<comment type="caution">
    <text evidence="1">The sequence shown here is derived from an EMBL/GenBank/DDBJ whole genome shotgun (WGS) entry which is preliminary data.</text>
</comment>
<dbReference type="RefSeq" id="WP_036133963.1">
    <property type="nucleotide sequence ID" value="NZ_ANIE01000009.1"/>
</dbReference>
<gene>
    <name evidence="1" type="ORF">D777_03258</name>
</gene>
<dbReference type="Proteomes" id="UP000035057">
    <property type="component" value="Unassembled WGS sequence"/>
</dbReference>
<sequence>MSTEEILVCVSDDIGIRTWLERSLQGAWPVEFVGSSDLSRINRLVAATGTRLVMVSADENEPEKALRIISALAKSDEDLVVVSVVRRVVQDFLLKSMRAGARDCFIASSDGEELRNRINDFRFSASKAPRPEVAGSKKIVLVTSASPIVDTRFFAQNLVFATNYFLPHERILGLDTAADDRHAFYLDSNNRLTLENLLDNPDSLDASLIATALEEYLPNLRFLSGQLPMNEGGEERNTDLFIVMSQLVGLFDRIIVNVSPAVADFWVNAVGLHARDLVMMIHPVVEQAHEARRRLDAWQECISADCRQSLLLDGFEGKGSPSLGDMEKAVGINSLGALPLDWSSRLTAINAGLPLHQLPGKSSYQRELLKILKRYELDSNQGTARKGSTQPA</sequence>
<dbReference type="Gene3D" id="3.40.50.2300">
    <property type="match status" value="1"/>
</dbReference>
<dbReference type="InterPro" id="IPR027417">
    <property type="entry name" value="P-loop_NTPase"/>
</dbReference>
<dbReference type="EMBL" id="ANIE01000009">
    <property type="protein sequence ID" value="KEF30082.1"/>
    <property type="molecule type" value="Genomic_DNA"/>
</dbReference>
<reference evidence="1 2" key="1">
    <citation type="submission" date="2012-12" db="EMBL/GenBank/DDBJ databases">
        <title>Genome assembly of Marinobacter sp. AK21.</title>
        <authorList>
            <person name="Khatri I."/>
            <person name="Kumar R."/>
            <person name="Vaidya B."/>
            <person name="Subramanian S."/>
            <person name="Pinnaka A."/>
        </authorList>
    </citation>
    <scope>NUCLEOTIDE SEQUENCE [LARGE SCALE GENOMIC DNA]</scope>
    <source>
        <strain evidence="1 2">AK21</strain>
    </source>
</reference>
<dbReference type="PATRIC" id="fig|1137280.3.peg.3074"/>
<keyword evidence="2" id="KW-1185">Reference proteome</keyword>
<name>A0A072MYN6_9GAMM</name>
<evidence type="ECO:0000313" key="1">
    <source>
        <dbReference type="EMBL" id="KEF30082.1"/>
    </source>
</evidence>
<dbReference type="STRING" id="1137280.D777_03258"/>
<evidence type="ECO:0000313" key="2">
    <source>
        <dbReference type="Proteomes" id="UP000035057"/>
    </source>
</evidence>
<proteinExistence type="predicted"/>
<dbReference type="OrthoDB" id="5813333at2"/>
<evidence type="ECO:0008006" key="3">
    <source>
        <dbReference type="Google" id="ProtNLM"/>
    </source>
</evidence>
<organism evidence="1 2">
    <name type="scientific">Marinobacter nitratireducens</name>
    <dbReference type="NCBI Taxonomy" id="1137280"/>
    <lineage>
        <taxon>Bacteria</taxon>
        <taxon>Pseudomonadati</taxon>
        <taxon>Pseudomonadota</taxon>
        <taxon>Gammaproteobacteria</taxon>
        <taxon>Pseudomonadales</taxon>
        <taxon>Marinobacteraceae</taxon>
        <taxon>Marinobacter</taxon>
    </lineage>
</organism>
<dbReference type="SUPFAM" id="SSF52540">
    <property type="entry name" value="P-loop containing nucleoside triphosphate hydrolases"/>
    <property type="match status" value="1"/>
</dbReference>
<dbReference type="AlphaFoldDB" id="A0A072MYN6"/>
<protein>
    <recommendedName>
        <fullName evidence="3">Pilus assembly protein TadZ N-terminal domain-containing protein</fullName>
    </recommendedName>
</protein>
<dbReference type="Gene3D" id="3.40.50.300">
    <property type="entry name" value="P-loop containing nucleotide triphosphate hydrolases"/>
    <property type="match status" value="1"/>
</dbReference>
<accession>A0A072MYN6</accession>